<evidence type="ECO:0000256" key="2">
    <source>
        <dbReference type="SAM" id="SignalP"/>
    </source>
</evidence>
<dbReference type="Proteomes" id="UP000652354">
    <property type="component" value="Unassembled WGS sequence"/>
</dbReference>
<name>A0A919PZL3_9MICO</name>
<feature type="region of interest" description="Disordered" evidence="1">
    <location>
        <begin position="204"/>
        <end position="227"/>
    </location>
</feature>
<accession>A0A919PZL3</accession>
<keyword evidence="4" id="KW-1185">Reference proteome</keyword>
<feature type="chain" id="PRO_5036930234" description="Lipoprotein" evidence="2">
    <location>
        <begin position="27"/>
        <end position="227"/>
    </location>
</feature>
<comment type="caution">
    <text evidence="3">The sequence shown here is derived from an EMBL/GenBank/DDBJ whole genome shotgun (WGS) entry which is preliminary data.</text>
</comment>
<evidence type="ECO:0000313" key="3">
    <source>
        <dbReference type="EMBL" id="GIG53347.1"/>
    </source>
</evidence>
<evidence type="ECO:0000313" key="4">
    <source>
        <dbReference type="Proteomes" id="UP000652354"/>
    </source>
</evidence>
<organism evidence="3 4">
    <name type="scientific">Demequina activiva</name>
    <dbReference type="NCBI Taxonomy" id="1582364"/>
    <lineage>
        <taxon>Bacteria</taxon>
        <taxon>Bacillati</taxon>
        <taxon>Actinomycetota</taxon>
        <taxon>Actinomycetes</taxon>
        <taxon>Micrococcales</taxon>
        <taxon>Demequinaceae</taxon>
        <taxon>Demequina</taxon>
    </lineage>
</organism>
<keyword evidence="2" id="KW-0732">Signal</keyword>
<reference evidence="3" key="1">
    <citation type="submission" date="2021-01" db="EMBL/GenBank/DDBJ databases">
        <title>Whole genome shotgun sequence of Demequina activiva NBRC 110675.</title>
        <authorList>
            <person name="Komaki H."/>
            <person name="Tamura T."/>
        </authorList>
    </citation>
    <scope>NUCLEOTIDE SEQUENCE</scope>
    <source>
        <strain evidence="3">NBRC 110675</strain>
    </source>
</reference>
<dbReference type="EMBL" id="BONR01000001">
    <property type="protein sequence ID" value="GIG53347.1"/>
    <property type="molecule type" value="Genomic_DNA"/>
</dbReference>
<evidence type="ECO:0008006" key="5">
    <source>
        <dbReference type="Google" id="ProtNLM"/>
    </source>
</evidence>
<dbReference type="AlphaFoldDB" id="A0A919PZL3"/>
<gene>
    <name evidence="3" type="ORF">Dac01nite_00990</name>
</gene>
<protein>
    <recommendedName>
        <fullName evidence="5">Lipoprotein</fullName>
    </recommendedName>
</protein>
<proteinExistence type="predicted"/>
<dbReference type="PROSITE" id="PS51257">
    <property type="entry name" value="PROKAR_LIPOPROTEIN"/>
    <property type="match status" value="1"/>
</dbReference>
<evidence type="ECO:0000256" key="1">
    <source>
        <dbReference type="SAM" id="MobiDB-lite"/>
    </source>
</evidence>
<sequence>MPARRMLRVTFSAFALVALAACSSSAAPVEPEPGELDYDIAVTRMAIAYDSTEGGMVYNPWTNEVTDREDPGMAAGVSSEVIEGGLDILCDLIDSADDESVPERWYYGAVAQRAVNGAVVASASDEFREAYGIYYLASTGRQATEDAAARQEQAAAALRGDLNGEWVELFELQTTLERQAMTVEGAQAAQGAIYGRCELDLPQEDVAGEPAQPVDPWALSPPAQPAG</sequence>
<feature type="signal peptide" evidence="2">
    <location>
        <begin position="1"/>
        <end position="26"/>
    </location>
</feature>